<dbReference type="PROSITE" id="PS50005">
    <property type="entry name" value="TPR"/>
    <property type="match status" value="4"/>
</dbReference>
<dbReference type="InterPro" id="IPR011990">
    <property type="entry name" value="TPR-like_helical_dom_sf"/>
</dbReference>
<feature type="compositionally biased region" description="Low complexity" evidence="4">
    <location>
        <begin position="234"/>
        <end position="246"/>
    </location>
</feature>
<evidence type="ECO:0000313" key="5">
    <source>
        <dbReference type="EMBL" id="CAE0470731.1"/>
    </source>
</evidence>
<feature type="repeat" description="TPR" evidence="3">
    <location>
        <begin position="607"/>
        <end position="640"/>
    </location>
</feature>
<feature type="compositionally biased region" description="Acidic residues" evidence="4">
    <location>
        <begin position="424"/>
        <end position="434"/>
    </location>
</feature>
<gene>
    <name evidence="5" type="ORF">CDEB00056_LOCUS15584</name>
</gene>
<organism evidence="5">
    <name type="scientific">Chaetoceros debilis</name>
    <dbReference type="NCBI Taxonomy" id="122233"/>
    <lineage>
        <taxon>Eukaryota</taxon>
        <taxon>Sar</taxon>
        <taxon>Stramenopiles</taxon>
        <taxon>Ochrophyta</taxon>
        <taxon>Bacillariophyta</taxon>
        <taxon>Coscinodiscophyceae</taxon>
        <taxon>Chaetocerotophycidae</taxon>
        <taxon>Chaetocerotales</taxon>
        <taxon>Chaetocerotaceae</taxon>
        <taxon>Chaetoceros</taxon>
    </lineage>
</organism>
<proteinExistence type="predicted"/>
<keyword evidence="2 3" id="KW-0802">TPR repeat</keyword>
<dbReference type="Gene3D" id="1.25.40.10">
    <property type="entry name" value="Tetratricopeptide repeat domain"/>
    <property type="match status" value="2"/>
</dbReference>
<name>A0A7S3VBW5_9STRA</name>
<feature type="repeat" description="TPR" evidence="3">
    <location>
        <begin position="536"/>
        <end position="569"/>
    </location>
</feature>
<feature type="region of interest" description="Disordered" evidence="4">
    <location>
        <begin position="424"/>
        <end position="460"/>
    </location>
</feature>
<keyword evidence="1" id="KW-0677">Repeat</keyword>
<dbReference type="GO" id="GO:0072380">
    <property type="term" value="C:TRC complex"/>
    <property type="evidence" value="ECO:0007669"/>
    <property type="project" value="TreeGrafter"/>
</dbReference>
<feature type="compositionally biased region" description="Low complexity" evidence="4">
    <location>
        <begin position="29"/>
        <end position="39"/>
    </location>
</feature>
<feature type="compositionally biased region" description="Basic and acidic residues" evidence="4">
    <location>
        <begin position="529"/>
        <end position="540"/>
    </location>
</feature>
<protein>
    <submittedName>
        <fullName evidence="5">Uncharacterized protein</fullName>
    </submittedName>
</protein>
<dbReference type="Pfam" id="PF13432">
    <property type="entry name" value="TPR_16"/>
    <property type="match status" value="1"/>
</dbReference>
<feature type="compositionally biased region" description="Low complexity" evidence="4">
    <location>
        <begin position="1"/>
        <end position="14"/>
    </location>
</feature>
<accession>A0A7S3VBW5</accession>
<evidence type="ECO:0000256" key="1">
    <source>
        <dbReference type="ARBA" id="ARBA00022737"/>
    </source>
</evidence>
<dbReference type="SMART" id="SM00028">
    <property type="entry name" value="TPR"/>
    <property type="match status" value="6"/>
</dbReference>
<dbReference type="SUPFAM" id="SSF48452">
    <property type="entry name" value="TPR-like"/>
    <property type="match status" value="1"/>
</dbReference>
<evidence type="ECO:0000256" key="3">
    <source>
        <dbReference type="PROSITE-ProRule" id="PRU00339"/>
    </source>
</evidence>
<feature type="compositionally biased region" description="Basic and acidic residues" evidence="4">
    <location>
        <begin position="732"/>
        <end position="742"/>
    </location>
</feature>
<dbReference type="GO" id="GO:0060090">
    <property type="term" value="F:molecular adaptor activity"/>
    <property type="evidence" value="ECO:0007669"/>
    <property type="project" value="TreeGrafter"/>
</dbReference>
<sequence>MSSSVASSRYSVSRLADEYNKSQSKKKNNNGSGSVSGNGIPRQANNFIASPSSTHYTFNYDETPQKVIATESQMALLCLDHLRTLRRKVHHQNHNQINATNNACKDEHERNGLKLNFNEDYLTLAVYALSRAFASPSELSMHHENDRNSGGLGAGAGSGAGAGNGAIGNDAFFQSELSITNATAQFKQQQQQQQTNDTSIISMSNDNMETIGSLTPEIDLPTLSQMESEIIYQKKPVTGPSPTKKSSKTDSNPKSKYSKTKPRPEASVDVYSVDKAGGDPMEWYLYDDEHPSNQDRIYPYRGISSTPFDLPTLVSVSMNAYSAKARREGEYIMTKDSMFVDFVEAVKFKGFFNVSDDVILARIAGKNSENDNGNIKSPEGLGNGIRAIANPKQMDMVREQIYQERYRKVVNKFRYKLEEKMIREEEEEEIEAEIEAASGSTKKRRGSNRASASKVEKPSPVPVSVSAIANYNYNKGDDASEAEATVAGSVLVDRPMPMKSSASSRRQQQQRRKSSTCATTGGNSSSRTSLKDVEEAERQKAKGNVYMQKKKYTKAKNCYTTALQLAPQGPTSHVYYSNRSAALLSMRNFSDAVHDAEKSIALKPDYPKAHARLGLSHFLLGRFSEAVASYTLAVRYEPTNQTSLSYLERSKKKLLAETASRFGSGSVSVAGTHHDDDISVRSNRTTGTGTAHAHIHASAGGDWRHSTIPSLARKLSSAGLGTRSSHQHRQHHDNSLTPERDVNISTSSRKANVNASLDMSLSRSRSGLDEFPREYNEDSSINLNVVQSASSGSLLSMSTVKRKARVQEADKIKIEGNKAMARKEYAPAIKLYSKALRLAPAGPSSHVYFANRAAALCYLERYEEAELDSERSLALVPEFSKAHARLGLSRYFLKDYEGAVDAYETALVYDPQNESNRIYLAKAKFKLSRRKSSHVLEE</sequence>
<dbReference type="InterPro" id="IPR013105">
    <property type="entry name" value="TPR_2"/>
</dbReference>
<feature type="repeat" description="TPR" evidence="3">
    <location>
        <begin position="809"/>
        <end position="842"/>
    </location>
</feature>
<dbReference type="Pfam" id="PF07719">
    <property type="entry name" value="TPR_2"/>
    <property type="match status" value="1"/>
</dbReference>
<feature type="compositionally biased region" description="Polar residues" evidence="4">
    <location>
        <begin position="516"/>
        <end position="528"/>
    </location>
</feature>
<dbReference type="GO" id="GO:0016020">
    <property type="term" value="C:membrane"/>
    <property type="evidence" value="ECO:0007669"/>
    <property type="project" value="TreeGrafter"/>
</dbReference>
<dbReference type="GO" id="GO:0006620">
    <property type="term" value="P:post-translational protein targeting to endoplasmic reticulum membrane"/>
    <property type="evidence" value="ECO:0007669"/>
    <property type="project" value="TreeGrafter"/>
</dbReference>
<dbReference type="PANTHER" id="PTHR45831">
    <property type="entry name" value="LD24721P"/>
    <property type="match status" value="1"/>
</dbReference>
<dbReference type="EMBL" id="HBIO01020235">
    <property type="protein sequence ID" value="CAE0470731.1"/>
    <property type="molecule type" value="Transcribed_RNA"/>
</dbReference>
<evidence type="ECO:0000256" key="2">
    <source>
        <dbReference type="ARBA" id="ARBA00022803"/>
    </source>
</evidence>
<dbReference type="Pfam" id="PF13181">
    <property type="entry name" value="TPR_8"/>
    <property type="match status" value="1"/>
</dbReference>
<dbReference type="AlphaFoldDB" id="A0A7S3VBW5"/>
<reference evidence="5" key="1">
    <citation type="submission" date="2021-01" db="EMBL/GenBank/DDBJ databases">
        <authorList>
            <person name="Corre E."/>
            <person name="Pelletier E."/>
            <person name="Niang G."/>
            <person name="Scheremetjew M."/>
            <person name="Finn R."/>
            <person name="Kale V."/>
            <person name="Holt S."/>
            <person name="Cochrane G."/>
            <person name="Meng A."/>
            <person name="Brown T."/>
            <person name="Cohen L."/>
        </authorList>
    </citation>
    <scope>NUCLEOTIDE SEQUENCE</scope>
    <source>
        <strain evidence="5">MM31A-1</strain>
    </source>
</reference>
<feature type="region of interest" description="Disordered" evidence="4">
    <location>
        <begin position="233"/>
        <end position="269"/>
    </location>
</feature>
<feature type="repeat" description="TPR" evidence="3">
    <location>
        <begin position="880"/>
        <end position="913"/>
    </location>
</feature>
<feature type="region of interest" description="Disordered" evidence="4">
    <location>
        <begin position="714"/>
        <end position="758"/>
    </location>
</feature>
<dbReference type="InterPro" id="IPR019734">
    <property type="entry name" value="TPR_rpt"/>
</dbReference>
<feature type="region of interest" description="Disordered" evidence="4">
    <location>
        <begin position="491"/>
        <end position="540"/>
    </location>
</feature>
<dbReference type="PANTHER" id="PTHR45831:SF4">
    <property type="match status" value="1"/>
</dbReference>
<feature type="region of interest" description="Disordered" evidence="4">
    <location>
        <begin position="1"/>
        <end position="48"/>
    </location>
</feature>
<evidence type="ECO:0000256" key="4">
    <source>
        <dbReference type="SAM" id="MobiDB-lite"/>
    </source>
</evidence>
<feature type="compositionally biased region" description="Polar residues" evidence="4">
    <location>
        <begin position="743"/>
        <end position="758"/>
    </location>
</feature>
<dbReference type="InterPro" id="IPR047150">
    <property type="entry name" value="SGT"/>
</dbReference>